<name>A0AAW1KVF1_SAPOF</name>
<dbReference type="AlphaFoldDB" id="A0AAW1KVF1"/>
<gene>
    <name evidence="4" type="ORF">RND81_05G067300</name>
</gene>
<dbReference type="SUPFAM" id="SSF51197">
    <property type="entry name" value="Clavaminate synthase-like"/>
    <property type="match status" value="1"/>
</dbReference>
<keyword evidence="1" id="KW-0479">Metal-binding</keyword>
<dbReference type="PANTHER" id="PTHR47991">
    <property type="entry name" value="OXOGLUTARATE/IRON-DEPENDENT DIOXYGENASE"/>
    <property type="match status" value="1"/>
</dbReference>
<dbReference type="Gene3D" id="2.60.120.330">
    <property type="entry name" value="B-lactam Antibiotic, Isopenicillin N Synthase, Chain"/>
    <property type="match status" value="1"/>
</dbReference>
<proteinExistence type="predicted"/>
<feature type="domain" description="Fe2OG dioxygenase" evidence="3">
    <location>
        <begin position="1"/>
        <end position="102"/>
    </location>
</feature>
<evidence type="ECO:0000313" key="5">
    <source>
        <dbReference type="Proteomes" id="UP001443914"/>
    </source>
</evidence>
<evidence type="ECO:0000313" key="4">
    <source>
        <dbReference type="EMBL" id="KAK9724361.1"/>
    </source>
</evidence>
<dbReference type="PROSITE" id="PS51471">
    <property type="entry name" value="FE2OG_OXY"/>
    <property type="match status" value="1"/>
</dbReference>
<comment type="caution">
    <text evidence="4">The sequence shown here is derived from an EMBL/GenBank/DDBJ whole genome shotgun (WGS) entry which is preliminary data.</text>
</comment>
<dbReference type="Pfam" id="PF03171">
    <property type="entry name" value="2OG-FeII_Oxy"/>
    <property type="match status" value="1"/>
</dbReference>
<evidence type="ECO:0000256" key="1">
    <source>
        <dbReference type="ARBA" id="ARBA00022723"/>
    </source>
</evidence>
<organism evidence="4 5">
    <name type="scientific">Saponaria officinalis</name>
    <name type="common">Common soapwort</name>
    <name type="synonym">Lychnis saponaria</name>
    <dbReference type="NCBI Taxonomy" id="3572"/>
    <lineage>
        <taxon>Eukaryota</taxon>
        <taxon>Viridiplantae</taxon>
        <taxon>Streptophyta</taxon>
        <taxon>Embryophyta</taxon>
        <taxon>Tracheophyta</taxon>
        <taxon>Spermatophyta</taxon>
        <taxon>Magnoliopsida</taxon>
        <taxon>eudicotyledons</taxon>
        <taxon>Gunneridae</taxon>
        <taxon>Pentapetalae</taxon>
        <taxon>Caryophyllales</taxon>
        <taxon>Caryophyllaceae</taxon>
        <taxon>Caryophylleae</taxon>
        <taxon>Saponaria</taxon>
    </lineage>
</organism>
<dbReference type="GO" id="GO:0046872">
    <property type="term" value="F:metal ion binding"/>
    <property type="evidence" value="ECO:0007669"/>
    <property type="project" value="UniProtKB-KW"/>
</dbReference>
<evidence type="ECO:0000259" key="3">
    <source>
        <dbReference type="PROSITE" id="PS51471"/>
    </source>
</evidence>
<dbReference type="InterPro" id="IPR027443">
    <property type="entry name" value="IPNS-like_sf"/>
</dbReference>
<protein>
    <recommendedName>
        <fullName evidence="3">Fe2OG dioxygenase domain-containing protein</fullName>
    </recommendedName>
</protein>
<sequence length="159" mass="17850">MQPRLVDGEPLPPCLPCSGTHFGHVQTYRPIVSHYSSPRPNRCLQVLHDNQWVDIEPTPGAFVVNIGDLLQMVSNDKLKSVNHRVTANSVGPRVSTSFFLRGVQTSPKLYGPIKELVSDNNPPVYKDFTLNEYHTNFYSTPLDMPGFAHFKVPNHQVAK</sequence>
<dbReference type="Proteomes" id="UP001443914">
    <property type="component" value="Unassembled WGS sequence"/>
</dbReference>
<keyword evidence="2" id="KW-0408">Iron</keyword>
<accession>A0AAW1KVF1</accession>
<dbReference type="InterPro" id="IPR050295">
    <property type="entry name" value="Plant_2OG-oxidoreductases"/>
</dbReference>
<dbReference type="EMBL" id="JBDFQZ010000005">
    <property type="protein sequence ID" value="KAK9724361.1"/>
    <property type="molecule type" value="Genomic_DNA"/>
</dbReference>
<dbReference type="InterPro" id="IPR044861">
    <property type="entry name" value="IPNS-like_FE2OG_OXY"/>
</dbReference>
<reference evidence="4" key="1">
    <citation type="submission" date="2024-03" db="EMBL/GenBank/DDBJ databases">
        <title>WGS assembly of Saponaria officinalis var. Norfolk2.</title>
        <authorList>
            <person name="Jenkins J."/>
            <person name="Shu S."/>
            <person name="Grimwood J."/>
            <person name="Barry K."/>
            <person name="Goodstein D."/>
            <person name="Schmutz J."/>
            <person name="Leebens-Mack J."/>
            <person name="Osbourn A."/>
        </authorList>
    </citation>
    <scope>NUCLEOTIDE SEQUENCE [LARGE SCALE GENOMIC DNA]</scope>
    <source>
        <strain evidence="4">JIC</strain>
    </source>
</reference>
<dbReference type="InterPro" id="IPR005123">
    <property type="entry name" value="Oxoglu/Fe-dep_dioxygenase_dom"/>
</dbReference>
<keyword evidence="5" id="KW-1185">Reference proteome</keyword>
<evidence type="ECO:0000256" key="2">
    <source>
        <dbReference type="ARBA" id="ARBA00023004"/>
    </source>
</evidence>